<comment type="similarity">
    <text evidence="2">Belongs to the MS4A family.</text>
</comment>
<evidence type="ECO:0000313" key="7">
    <source>
        <dbReference type="Proteomes" id="UP000695026"/>
    </source>
</evidence>
<dbReference type="OrthoDB" id="10071849at2759"/>
<keyword evidence="5 6" id="KW-0472">Membrane</keyword>
<name>A0A9F2QZ95_PYTBI</name>
<comment type="subcellular location">
    <subcellularLocation>
        <location evidence="1">Membrane</location>
        <topology evidence="1">Multi-pass membrane protein</topology>
    </subcellularLocation>
</comment>
<keyword evidence="4 6" id="KW-1133">Transmembrane helix</keyword>
<dbReference type="PANTHER" id="PTHR23320">
    <property type="entry name" value="MEMBRANE-SPANNING 4-DOMAINS SUBFAMILY A MS4A -RELATED"/>
    <property type="match status" value="1"/>
</dbReference>
<feature type="transmembrane region" description="Helical" evidence="6">
    <location>
        <begin position="92"/>
        <end position="110"/>
    </location>
</feature>
<dbReference type="KEGG" id="pbi:103066532"/>
<keyword evidence="7" id="KW-1185">Reference proteome</keyword>
<evidence type="ECO:0000256" key="6">
    <source>
        <dbReference type="SAM" id="Phobius"/>
    </source>
</evidence>
<dbReference type="CTD" id="931"/>
<gene>
    <name evidence="8" type="primary">MS4A1</name>
</gene>
<evidence type="ECO:0000256" key="3">
    <source>
        <dbReference type="ARBA" id="ARBA00022692"/>
    </source>
</evidence>
<dbReference type="OMA" id="CRNYHQI"/>
<protein>
    <submittedName>
        <fullName evidence="8">B-lymphocyte antigen CD20</fullName>
    </submittedName>
</protein>
<reference evidence="8" key="1">
    <citation type="submission" date="2025-08" db="UniProtKB">
        <authorList>
            <consortium name="RefSeq"/>
        </authorList>
    </citation>
    <scope>IDENTIFICATION</scope>
    <source>
        <tissue evidence="8">Liver</tissue>
    </source>
</reference>
<proteinExistence type="inferred from homology"/>
<evidence type="ECO:0000313" key="8">
    <source>
        <dbReference type="RefSeq" id="XP_007431476.1"/>
    </source>
</evidence>
<dbReference type="InterPro" id="IPR007237">
    <property type="entry name" value="CD20-like"/>
</dbReference>
<keyword evidence="3 6" id="KW-0812">Transmembrane</keyword>
<sequence>MASTVTEHGNVRIVTQVIPQTGSLSTQAAAVRVVESTSGASQFIPTLNKNTKNTLFKVLGVIQILWGITEVSFGITLTIIQRTFSITVESGVYLWIGILLLISGSLLVEIEKRQPVWLVKAAFFANLLVCVAGLVAVILHATEIAQTVKEGNPCPPNITEPQYCKNYVQILKYGLNSVFIIFLLLEISLAITALVMFTSQKQQDYQQMVS</sequence>
<dbReference type="RefSeq" id="XP_007431476.1">
    <property type="nucleotide sequence ID" value="XM_007431414.3"/>
</dbReference>
<organism evidence="7 8">
    <name type="scientific">Python bivittatus</name>
    <name type="common">Burmese python</name>
    <name type="synonym">Python molurus bivittatus</name>
    <dbReference type="NCBI Taxonomy" id="176946"/>
    <lineage>
        <taxon>Eukaryota</taxon>
        <taxon>Metazoa</taxon>
        <taxon>Chordata</taxon>
        <taxon>Craniata</taxon>
        <taxon>Vertebrata</taxon>
        <taxon>Euteleostomi</taxon>
        <taxon>Lepidosauria</taxon>
        <taxon>Squamata</taxon>
        <taxon>Bifurcata</taxon>
        <taxon>Unidentata</taxon>
        <taxon>Episquamata</taxon>
        <taxon>Toxicofera</taxon>
        <taxon>Serpentes</taxon>
        <taxon>Henophidia</taxon>
        <taxon>Pythonidae</taxon>
        <taxon>Python</taxon>
    </lineage>
</organism>
<dbReference type="GeneID" id="103066532"/>
<evidence type="ECO:0000256" key="1">
    <source>
        <dbReference type="ARBA" id="ARBA00004141"/>
    </source>
</evidence>
<evidence type="ECO:0000256" key="5">
    <source>
        <dbReference type="ARBA" id="ARBA00023136"/>
    </source>
</evidence>
<accession>A0A9F2QZ95</accession>
<dbReference type="AlphaFoldDB" id="A0A9F2QZ95"/>
<dbReference type="PANTHER" id="PTHR23320:SF128">
    <property type="entry name" value="MEMBRANE-SPANNING 4-DOMAINS SUBFAMILY A MEMBER 4A"/>
    <property type="match status" value="1"/>
</dbReference>
<evidence type="ECO:0000256" key="2">
    <source>
        <dbReference type="ARBA" id="ARBA00009565"/>
    </source>
</evidence>
<evidence type="ECO:0000256" key="4">
    <source>
        <dbReference type="ARBA" id="ARBA00022989"/>
    </source>
</evidence>
<dbReference type="InterPro" id="IPR030417">
    <property type="entry name" value="MS4A"/>
</dbReference>
<feature type="transmembrane region" description="Helical" evidence="6">
    <location>
        <begin position="178"/>
        <end position="198"/>
    </location>
</feature>
<dbReference type="GO" id="GO:0016020">
    <property type="term" value="C:membrane"/>
    <property type="evidence" value="ECO:0007669"/>
    <property type="project" value="UniProtKB-SubCell"/>
</dbReference>
<dbReference type="Proteomes" id="UP000695026">
    <property type="component" value="Unplaced"/>
</dbReference>
<feature type="transmembrane region" description="Helical" evidence="6">
    <location>
        <begin position="117"/>
        <end position="139"/>
    </location>
</feature>
<feature type="transmembrane region" description="Helical" evidence="6">
    <location>
        <begin position="58"/>
        <end position="80"/>
    </location>
</feature>
<dbReference type="Pfam" id="PF04103">
    <property type="entry name" value="CD20"/>
    <property type="match status" value="1"/>
</dbReference>